<comment type="caution">
    <text evidence="1">The sequence shown here is derived from an EMBL/GenBank/DDBJ whole genome shotgun (WGS) entry which is preliminary data.</text>
</comment>
<keyword evidence="2" id="KW-1185">Reference proteome</keyword>
<evidence type="ECO:0000313" key="2">
    <source>
        <dbReference type="Proteomes" id="UP001163046"/>
    </source>
</evidence>
<protein>
    <submittedName>
        <fullName evidence="1">Uncharacterized protein</fullName>
    </submittedName>
</protein>
<dbReference type="EMBL" id="MU825423">
    <property type="protein sequence ID" value="KAJ7389935.1"/>
    <property type="molecule type" value="Genomic_DNA"/>
</dbReference>
<name>A0A9W9ZYW3_9CNID</name>
<accession>A0A9W9ZYW3</accession>
<reference evidence="1" key="1">
    <citation type="submission" date="2023-01" db="EMBL/GenBank/DDBJ databases">
        <title>Genome assembly of the deep-sea coral Lophelia pertusa.</title>
        <authorList>
            <person name="Herrera S."/>
            <person name="Cordes E."/>
        </authorList>
    </citation>
    <scope>NUCLEOTIDE SEQUENCE</scope>
    <source>
        <strain evidence="1">USNM1676648</strain>
        <tissue evidence="1">Polyp</tissue>
    </source>
</reference>
<evidence type="ECO:0000313" key="1">
    <source>
        <dbReference type="EMBL" id="KAJ7389935.1"/>
    </source>
</evidence>
<dbReference type="InterPro" id="IPR028082">
    <property type="entry name" value="Peripla_BP_I"/>
</dbReference>
<dbReference type="OrthoDB" id="5978304at2759"/>
<dbReference type="SUPFAM" id="SSF53822">
    <property type="entry name" value="Periplasmic binding protein-like I"/>
    <property type="match status" value="1"/>
</dbReference>
<organism evidence="1 2">
    <name type="scientific">Desmophyllum pertusum</name>
    <dbReference type="NCBI Taxonomy" id="174260"/>
    <lineage>
        <taxon>Eukaryota</taxon>
        <taxon>Metazoa</taxon>
        <taxon>Cnidaria</taxon>
        <taxon>Anthozoa</taxon>
        <taxon>Hexacorallia</taxon>
        <taxon>Scleractinia</taxon>
        <taxon>Caryophylliina</taxon>
        <taxon>Caryophylliidae</taxon>
        <taxon>Desmophyllum</taxon>
    </lineage>
</organism>
<dbReference type="AlphaFoldDB" id="A0A9W9ZYW3"/>
<proteinExistence type="predicted"/>
<gene>
    <name evidence="1" type="ORF">OS493_028402</name>
</gene>
<sequence>MPSASGTVRIDESGDRDPDYSLKYYVNGSFQNIADYNHSTGGFNLRGEFRCNTNRALKS</sequence>
<dbReference type="Proteomes" id="UP001163046">
    <property type="component" value="Unassembled WGS sequence"/>
</dbReference>